<name>K0WUV7_9BACT</name>
<keyword evidence="3 6" id="KW-0808">Transferase</keyword>
<comment type="cofactor">
    <cofactor evidence="1">
        <name>Mg(2+)</name>
        <dbReference type="ChEBI" id="CHEBI:18420"/>
    </cofactor>
</comment>
<evidence type="ECO:0000256" key="2">
    <source>
        <dbReference type="ARBA" id="ARBA00006706"/>
    </source>
</evidence>
<dbReference type="AlphaFoldDB" id="K0WUV7"/>
<reference evidence="7 8" key="1">
    <citation type="submission" date="2012-08" db="EMBL/GenBank/DDBJ databases">
        <title>The Genome Sequence of Barnesiella intestinihominis YIT 11860.</title>
        <authorList>
            <consortium name="The Broad Institute Genome Sequencing Platform"/>
            <person name="Earl A."/>
            <person name="Ward D."/>
            <person name="Feldgarden M."/>
            <person name="Gevers D."/>
            <person name="Morotomi M."/>
            <person name="Walker B."/>
            <person name="Young S.K."/>
            <person name="Zeng Q."/>
            <person name="Gargeya S."/>
            <person name="Fitzgerald M."/>
            <person name="Haas B."/>
            <person name="Abouelleil A."/>
            <person name="Alvarado L."/>
            <person name="Arachchi H.M."/>
            <person name="Berlin A.M."/>
            <person name="Chapman S.B."/>
            <person name="Goldberg J."/>
            <person name="Griggs A."/>
            <person name="Gujja S."/>
            <person name="Hansen M."/>
            <person name="Howarth C."/>
            <person name="Imamovic A."/>
            <person name="Larimer J."/>
            <person name="McCowen C."/>
            <person name="Montmayeur A."/>
            <person name="Murphy C."/>
            <person name="Neiman D."/>
            <person name="Pearson M."/>
            <person name="Priest M."/>
            <person name="Roberts A."/>
            <person name="Saif S."/>
            <person name="Shea T."/>
            <person name="Sisk P."/>
            <person name="Sykes S."/>
            <person name="Wortman J."/>
            <person name="Nusbaum C."/>
            <person name="Birren B."/>
        </authorList>
    </citation>
    <scope>NUCLEOTIDE SEQUENCE [LARGE SCALE GENOMIC DNA]</scope>
    <source>
        <strain evidence="7 8">YIT 11860</strain>
    </source>
</reference>
<comment type="caution">
    <text evidence="7">The sequence shown here is derived from an EMBL/GenBank/DDBJ whole genome shotgun (WGS) entry which is preliminary data.</text>
</comment>
<protein>
    <recommendedName>
        <fullName evidence="9">Polyprenyl synthetase</fullName>
    </recommendedName>
</protein>
<evidence type="ECO:0008006" key="9">
    <source>
        <dbReference type="Google" id="ProtNLM"/>
    </source>
</evidence>
<dbReference type="GO" id="GO:0004659">
    <property type="term" value="F:prenyltransferase activity"/>
    <property type="evidence" value="ECO:0007669"/>
    <property type="project" value="InterPro"/>
</dbReference>
<dbReference type="GO" id="GO:0008299">
    <property type="term" value="P:isoprenoid biosynthetic process"/>
    <property type="evidence" value="ECO:0007669"/>
    <property type="project" value="InterPro"/>
</dbReference>
<dbReference type="EMBL" id="ADLE01000018">
    <property type="protein sequence ID" value="EJZ62006.1"/>
    <property type="molecule type" value="Genomic_DNA"/>
</dbReference>
<keyword evidence="5" id="KW-0460">Magnesium</keyword>
<dbReference type="GO" id="GO:0046872">
    <property type="term" value="F:metal ion binding"/>
    <property type="evidence" value="ECO:0007669"/>
    <property type="project" value="UniProtKB-KW"/>
</dbReference>
<organism evidence="7 8">
    <name type="scientific">Barnesiella intestinihominis YIT 11860</name>
    <dbReference type="NCBI Taxonomy" id="742726"/>
    <lineage>
        <taxon>Bacteria</taxon>
        <taxon>Pseudomonadati</taxon>
        <taxon>Bacteroidota</taxon>
        <taxon>Bacteroidia</taxon>
        <taxon>Bacteroidales</taxon>
        <taxon>Barnesiellaceae</taxon>
        <taxon>Barnesiella</taxon>
    </lineage>
</organism>
<dbReference type="Proteomes" id="UP000006044">
    <property type="component" value="Unassembled WGS sequence"/>
</dbReference>
<evidence type="ECO:0000256" key="3">
    <source>
        <dbReference type="ARBA" id="ARBA00022679"/>
    </source>
</evidence>
<dbReference type="HOGENOM" id="CLU_014015_2_0_10"/>
<dbReference type="PROSITE" id="PS00723">
    <property type="entry name" value="POLYPRENYL_SYNTHASE_1"/>
    <property type="match status" value="1"/>
</dbReference>
<dbReference type="PATRIC" id="fig|742726.3.peg.2797"/>
<dbReference type="PROSITE" id="PS00444">
    <property type="entry name" value="POLYPRENYL_SYNTHASE_2"/>
    <property type="match status" value="1"/>
</dbReference>
<evidence type="ECO:0000256" key="5">
    <source>
        <dbReference type="ARBA" id="ARBA00022842"/>
    </source>
</evidence>
<evidence type="ECO:0000313" key="8">
    <source>
        <dbReference type="Proteomes" id="UP000006044"/>
    </source>
</evidence>
<dbReference type="InterPro" id="IPR033749">
    <property type="entry name" value="Polyprenyl_synt_CS"/>
</dbReference>
<dbReference type="STRING" id="742726.HMPREF9448_02686"/>
<dbReference type="InterPro" id="IPR008949">
    <property type="entry name" value="Isoprenoid_synthase_dom_sf"/>
</dbReference>
<evidence type="ECO:0000256" key="6">
    <source>
        <dbReference type="RuleBase" id="RU004466"/>
    </source>
</evidence>
<proteinExistence type="inferred from homology"/>
<keyword evidence="4" id="KW-0479">Metal-binding</keyword>
<dbReference type="PANTHER" id="PTHR12001">
    <property type="entry name" value="GERANYLGERANYL PYROPHOSPHATE SYNTHASE"/>
    <property type="match status" value="1"/>
</dbReference>
<dbReference type="Gene3D" id="1.10.600.10">
    <property type="entry name" value="Farnesyl Diphosphate Synthase"/>
    <property type="match status" value="1"/>
</dbReference>
<sequence length="325" mass="36122">MDKLFSIRQPITEELALLNKTLTESLHTTSPLMNEVIQAYLESKGKQIRPILVLLCAKLFGEVPREAIDAAASLEMLHNASLIHDDVVDESQKRRGLPTINHLYDNRIAVLVGDYFVSCALACSIKTNKMPIVSCLGVLGRDLARGEIDQLSNARNHLLDENAYFEVIRRKTASLFYACMQVGALSAGASAEDVARLGMFGEKLGLCFQIKDDIFDYYEDKVIGKPTGNDLREGKITLPLIYAITHGEGSENERMRDLLLSEECLSSDSVHTLIEYAKTQGGIEYAYETMGRIRNEAVDLLSVFPPSGTIDSLIAILDYTIEREK</sequence>
<dbReference type="SFLD" id="SFLDS00005">
    <property type="entry name" value="Isoprenoid_Synthase_Type_I"/>
    <property type="match status" value="1"/>
</dbReference>
<dbReference type="SUPFAM" id="SSF48576">
    <property type="entry name" value="Terpenoid synthases"/>
    <property type="match status" value="1"/>
</dbReference>
<dbReference type="GeneID" id="77849865"/>
<dbReference type="eggNOG" id="COG0142">
    <property type="taxonomic scope" value="Bacteria"/>
</dbReference>
<dbReference type="InterPro" id="IPR000092">
    <property type="entry name" value="Polyprenyl_synt"/>
</dbReference>
<accession>K0WUV7</accession>
<dbReference type="CDD" id="cd00685">
    <property type="entry name" value="Trans_IPPS_HT"/>
    <property type="match status" value="1"/>
</dbReference>
<dbReference type="RefSeq" id="WP_008863060.1">
    <property type="nucleotide sequence ID" value="NZ_JH815206.1"/>
</dbReference>
<comment type="similarity">
    <text evidence="2 6">Belongs to the FPP/GGPP synthase family.</text>
</comment>
<gene>
    <name evidence="7" type="ORF">HMPREF9448_02686</name>
</gene>
<evidence type="ECO:0000256" key="1">
    <source>
        <dbReference type="ARBA" id="ARBA00001946"/>
    </source>
</evidence>
<dbReference type="OrthoDB" id="9805316at2"/>
<dbReference type="Pfam" id="PF00348">
    <property type="entry name" value="polyprenyl_synt"/>
    <property type="match status" value="1"/>
</dbReference>
<evidence type="ECO:0000256" key="4">
    <source>
        <dbReference type="ARBA" id="ARBA00022723"/>
    </source>
</evidence>
<keyword evidence="8" id="KW-1185">Reference proteome</keyword>
<dbReference type="PANTHER" id="PTHR12001:SF69">
    <property type="entry name" value="ALL TRANS-POLYPRENYL-DIPHOSPHATE SYNTHASE PDSS1"/>
    <property type="match status" value="1"/>
</dbReference>
<evidence type="ECO:0000313" key="7">
    <source>
        <dbReference type="EMBL" id="EJZ62006.1"/>
    </source>
</evidence>